<dbReference type="AlphaFoldDB" id="A0AAV5V330"/>
<organism evidence="1 2">
    <name type="scientific">Pristionchus fissidentatus</name>
    <dbReference type="NCBI Taxonomy" id="1538716"/>
    <lineage>
        <taxon>Eukaryota</taxon>
        <taxon>Metazoa</taxon>
        <taxon>Ecdysozoa</taxon>
        <taxon>Nematoda</taxon>
        <taxon>Chromadorea</taxon>
        <taxon>Rhabditida</taxon>
        <taxon>Rhabditina</taxon>
        <taxon>Diplogasteromorpha</taxon>
        <taxon>Diplogasteroidea</taxon>
        <taxon>Neodiplogasteridae</taxon>
        <taxon>Pristionchus</taxon>
    </lineage>
</organism>
<sequence>FVAIKSDSCFGMKFVEGFVTQLITVVLPFHRFPLSVDSIESFPRHHQFLQQILLFPEPSFVAAVSAASVG</sequence>
<protein>
    <submittedName>
        <fullName evidence="1">Uncharacterized protein</fullName>
    </submittedName>
</protein>
<proteinExistence type="predicted"/>
<accession>A0AAV5V330</accession>
<comment type="caution">
    <text evidence="1">The sequence shown here is derived from an EMBL/GenBank/DDBJ whole genome shotgun (WGS) entry which is preliminary data.</text>
</comment>
<evidence type="ECO:0000313" key="2">
    <source>
        <dbReference type="Proteomes" id="UP001432322"/>
    </source>
</evidence>
<evidence type="ECO:0000313" key="1">
    <source>
        <dbReference type="EMBL" id="GMT13834.1"/>
    </source>
</evidence>
<gene>
    <name evidence="1" type="ORF">PFISCL1PPCAC_5131</name>
</gene>
<name>A0AAV5V330_9BILA</name>
<dbReference type="Proteomes" id="UP001432322">
    <property type="component" value="Unassembled WGS sequence"/>
</dbReference>
<dbReference type="EMBL" id="BTSY01000002">
    <property type="protein sequence ID" value="GMT13834.1"/>
    <property type="molecule type" value="Genomic_DNA"/>
</dbReference>
<keyword evidence="2" id="KW-1185">Reference proteome</keyword>
<reference evidence="1" key="1">
    <citation type="submission" date="2023-10" db="EMBL/GenBank/DDBJ databases">
        <title>Genome assembly of Pristionchus species.</title>
        <authorList>
            <person name="Yoshida K."/>
            <person name="Sommer R.J."/>
        </authorList>
    </citation>
    <scope>NUCLEOTIDE SEQUENCE</scope>
    <source>
        <strain evidence="1">RS5133</strain>
    </source>
</reference>
<feature type="non-terminal residue" evidence="1">
    <location>
        <position position="1"/>
    </location>
</feature>